<dbReference type="InterPro" id="IPR050469">
    <property type="entry name" value="Diguanylate_Cyclase"/>
</dbReference>
<name>A0A7C8LUJ2_9FIRM</name>
<dbReference type="SUPFAM" id="SSF55781">
    <property type="entry name" value="GAF domain-like"/>
    <property type="match status" value="1"/>
</dbReference>
<dbReference type="OrthoDB" id="9805474at2"/>
<dbReference type="GO" id="GO:0005886">
    <property type="term" value="C:plasma membrane"/>
    <property type="evidence" value="ECO:0007669"/>
    <property type="project" value="TreeGrafter"/>
</dbReference>
<dbReference type="CDD" id="cd01949">
    <property type="entry name" value="GGDEF"/>
    <property type="match status" value="1"/>
</dbReference>
<sequence>MNRLEFLEKRYTCIHIGFLVIMMIHLELNNWIGKSDDISLNKFLLAVGLAIMGVKFLVIKKGLLPKYHLYNCFKIIELLYVGILIYQDQTVLLPEVLFYLLILFEIFSTHSNLKALFFYFIPLIISSLIMLGKEFFLLTNFIDMLFLIVSNIFFIYIVNSTIHEIEKNSDKYKELLIQTQKKNEELLKIKEHMELVNKELEQQKEEMRKTSESFRNHVAELFILKETSSYIGSILEIQQLLEMVCDMIMGILGVDTCSIIVYDEKYETLDFHIKSIYSHEVIENFKTSISNSSLQKRMKDKEILINNNCREEKYSFLQGRDVGSFVAVPLYKGNKSYGLILAEHTLENYFSTSNTDLFKAVSMQVAVAIENAKLYEQMEEMAARDGLTKVYNRMYLQRIMPEMIENAKLNYEPISIGIFDIDHFKVLNDTYGHLFGDEVLKAIAHLAQKKVEAYHGIVARYGGEEFVMIFPNVPLKEAAFIVEELRQEIEQFTLTKDDITAKITASFGVSGFPEVDGQNLLRTVDDAMYMSKRQGRNRVTVACVNENNVLNLNVMQ</sequence>
<dbReference type="NCBIfam" id="TIGR00254">
    <property type="entry name" value="GGDEF"/>
    <property type="match status" value="1"/>
</dbReference>
<keyword evidence="2" id="KW-1133">Transmembrane helix</keyword>
<dbReference type="EMBL" id="WSLF01000001">
    <property type="protein sequence ID" value="KAE9636906.1"/>
    <property type="molecule type" value="Genomic_DNA"/>
</dbReference>
<feature type="domain" description="GGDEF" evidence="3">
    <location>
        <begin position="412"/>
        <end position="544"/>
    </location>
</feature>
<dbReference type="PANTHER" id="PTHR45138">
    <property type="entry name" value="REGULATORY COMPONENTS OF SENSORY TRANSDUCTION SYSTEM"/>
    <property type="match status" value="1"/>
</dbReference>
<dbReference type="Gene3D" id="3.30.70.270">
    <property type="match status" value="1"/>
</dbReference>
<dbReference type="PANTHER" id="PTHR45138:SF9">
    <property type="entry name" value="DIGUANYLATE CYCLASE DGCM-RELATED"/>
    <property type="match status" value="1"/>
</dbReference>
<evidence type="ECO:0000259" key="3">
    <source>
        <dbReference type="PROSITE" id="PS50887"/>
    </source>
</evidence>
<evidence type="ECO:0000256" key="1">
    <source>
        <dbReference type="SAM" id="Coils"/>
    </source>
</evidence>
<dbReference type="InterPro" id="IPR029016">
    <property type="entry name" value="GAF-like_dom_sf"/>
</dbReference>
<keyword evidence="2" id="KW-0472">Membrane</keyword>
<dbReference type="FunFam" id="3.30.70.270:FF:000001">
    <property type="entry name" value="Diguanylate cyclase domain protein"/>
    <property type="match status" value="1"/>
</dbReference>
<dbReference type="Pfam" id="PF13492">
    <property type="entry name" value="GAF_3"/>
    <property type="match status" value="1"/>
</dbReference>
<feature type="coiled-coil region" evidence="1">
    <location>
        <begin position="162"/>
        <end position="220"/>
    </location>
</feature>
<dbReference type="Proteomes" id="UP000483018">
    <property type="component" value="Unassembled WGS sequence"/>
</dbReference>
<proteinExistence type="predicted"/>
<protein>
    <submittedName>
        <fullName evidence="4">Diguanylate cyclase</fullName>
    </submittedName>
</protein>
<dbReference type="GO" id="GO:1902201">
    <property type="term" value="P:negative regulation of bacterial-type flagellum-dependent cell motility"/>
    <property type="evidence" value="ECO:0007669"/>
    <property type="project" value="TreeGrafter"/>
</dbReference>
<evidence type="ECO:0000313" key="5">
    <source>
        <dbReference type="Proteomes" id="UP000483018"/>
    </source>
</evidence>
<dbReference type="RefSeq" id="WP_158738825.1">
    <property type="nucleotide sequence ID" value="NZ_WSLF01000001.1"/>
</dbReference>
<reference evidence="4 5" key="1">
    <citation type="submission" date="2019-12" db="EMBL/GenBank/DDBJ databases">
        <title>Defluviitalea raffinosedens, isolated from a biogas fermenter, genome sequencing and characterization.</title>
        <authorList>
            <person name="Rettenmaier R."/>
            <person name="Schneider M."/>
            <person name="Neuhaus K."/>
            <person name="Liebl W."/>
            <person name="Zverlov V."/>
        </authorList>
    </citation>
    <scope>NUCLEOTIDE SEQUENCE [LARGE SCALE GENOMIC DNA]</scope>
    <source>
        <strain evidence="4 5">249c-K6</strain>
    </source>
</reference>
<keyword evidence="5" id="KW-1185">Reference proteome</keyword>
<dbReference type="InterPro" id="IPR043128">
    <property type="entry name" value="Rev_trsase/Diguanyl_cyclase"/>
</dbReference>
<dbReference type="SMART" id="SM00065">
    <property type="entry name" value="GAF"/>
    <property type="match status" value="1"/>
</dbReference>
<organism evidence="4 5">
    <name type="scientific">Defluviitalea raffinosedens</name>
    <dbReference type="NCBI Taxonomy" id="1450156"/>
    <lineage>
        <taxon>Bacteria</taxon>
        <taxon>Bacillati</taxon>
        <taxon>Bacillota</taxon>
        <taxon>Clostridia</taxon>
        <taxon>Lachnospirales</taxon>
        <taxon>Defluviitaleaceae</taxon>
        <taxon>Defluviitalea</taxon>
    </lineage>
</organism>
<feature type="transmembrane region" description="Helical" evidence="2">
    <location>
        <begin position="12"/>
        <end position="32"/>
    </location>
</feature>
<dbReference type="InterPro" id="IPR003018">
    <property type="entry name" value="GAF"/>
</dbReference>
<dbReference type="AlphaFoldDB" id="A0A7C8LUJ2"/>
<dbReference type="InterPro" id="IPR000160">
    <property type="entry name" value="GGDEF_dom"/>
</dbReference>
<dbReference type="SMART" id="SM00267">
    <property type="entry name" value="GGDEF"/>
    <property type="match status" value="1"/>
</dbReference>
<evidence type="ECO:0000256" key="2">
    <source>
        <dbReference type="SAM" id="Phobius"/>
    </source>
</evidence>
<dbReference type="InterPro" id="IPR029787">
    <property type="entry name" value="Nucleotide_cyclase"/>
</dbReference>
<gene>
    <name evidence="4" type="ORF">GND95_00295</name>
</gene>
<dbReference type="PROSITE" id="PS50887">
    <property type="entry name" value="GGDEF"/>
    <property type="match status" value="1"/>
</dbReference>
<dbReference type="Pfam" id="PF00990">
    <property type="entry name" value="GGDEF"/>
    <property type="match status" value="1"/>
</dbReference>
<evidence type="ECO:0000313" key="4">
    <source>
        <dbReference type="EMBL" id="KAE9636906.1"/>
    </source>
</evidence>
<feature type="transmembrane region" description="Helical" evidence="2">
    <location>
        <begin position="138"/>
        <end position="158"/>
    </location>
</feature>
<dbReference type="SUPFAM" id="SSF55073">
    <property type="entry name" value="Nucleotide cyclase"/>
    <property type="match status" value="1"/>
</dbReference>
<feature type="transmembrane region" description="Helical" evidence="2">
    <location>
        <begin position="38"/>
        <end position="57"/>
    </location>
</feature>
<comment type="caution">
    <text evidence="4">The sequence shown here is derived from an EMBL/GenBank/DDBJ whole genome shotgun (WGS) entry which is preliminary data.</text>
</comment>
<keyword evidence="1" id="KW-0175">Coiled coil</keyword>
<dbReference type="GO" id="GO:0043709">
    <property type="term" value="P:cell adhesion involved in single-species biofilm formation"/>
    <property type="evidence" value="ECO:0007669"/>
    <property type="project" value="TreeGrafter"/>
</dbReference>
<dbReference type="GO" id="GO:0052621">
    <property type="term" value="F:diguanylate cyclase activity"/>
    <property type="evidence" value="ECO:0007669"/>
    <property type="project" value="TreeGrafter"/>
</dbReference>
<dbReference type="Gene3D" id="3.30.450.40">
    <property type="match status" value="1"/>
</dbReference>
<accession>A0A7C8LUJ2</accession>
<keyword evidence="2" id="KW-0812">Transmembrane</keyword>
<feature type="transmembrane region" description="Helical" evidence="2">
    <location>
        <begin position="115"/>
        <end position="132"/>
    </location>
</feature>